<evidence type="ECO:0008006" key="3">
    <source>
        <dbReference type="Google" id="ProtNLM"/>
    </source>
</evidence>
<dbReference type="Gene3D" id="3.10.450.50">
    <property type="match status" value="1"/>
</dbReference>
<proteinExistence type="predicted"/>
<dbReference type="InterPro" id="IPR032710">
    <property type="entry name" value="NTF2-like_dom_sf"/>
</dbReference>
<dbReference type="InterPro" id="IPR009959">
    <property type="entry name" value="Cyclase_SnoaL-like"/>
</dbReference>
<keyword evidence="2" id="KW-1185">Reference proteome</keyword>
<dbReference type="Pfam" id="PF07366">
    <property type="entry name" value="SnoaL"/>
    <property type="match status" value="1"/>
</dbReference>
<organism evidence="1 2">
    <name type="scientific">Muriicola jejuensis</name>
    <dbReference type="NCBI Taxonomy" id="504488"/>
    <lineage>
        <taxon>Bacteria</taxon>
        <taxon>Pseudomonadati</taxon>
        <taxon>Bacteroidota</taxon>
        <taxon>Flavobacteriia</taxon>
        <taxon>Flavobacteriales</taxon>
        <taxon>Flavobacteriaceae</taxon>
        <taxon>Muriicola</taxon>
    </lineage>
</organism>
<sequence>MKRVTLQLMLILTLQLACESPKKSSFSGRSPGQELVLKYVDSGWNSSDIPVLRELLSDEYVRNLNGIQVVKGSVELEAYIQNYRRAFPDLTVTVDRWMESGDKVVAEWTFEGTNAGEFGEYVPTGKKARVSGVSIFLLNGDNKIDREDTYYNELYLLQQLGFSLIPPKLE</sequence>
<gene>
    <name evidence="1" type="ORF">GWK09_10355</name>
</gene>
<dbReference type="PANTHER" id="PTHR38436:SF1">
    <property type="entry name" value="ESTER CYCLASE"/>
    <property type="match status" value="1"/>
</dbReference>
<dbReference type="PANTHER" id="PTHR38436">
    <property type="entry name" value="POLYKETIDE CYCLASE SNOAL-LIKE DOMAIN"/>
    <property type="match status" value="1"/>
</dbReference>
<dbReference type="Proteomes" id="UP000468443">
    <property type="component" value="Unassembled WGS sequence"/>
</dbReference>
<evidence type="ECO:0000313" key="1">
    <source>
        <dbReference type="EMBL" id="NER10918.1"/>
    </source>
</evidence>
<accession>A0A6P0UGJ8</accession>
<dbReference type="AlphaFoldDB" id="A0A6P0UGJ8"/>
<evidence type="ECO:0000313" key="2">
    <source>
        <dbReference type="Proteomes" id="UP000468443"/>
    </source>
</evidence>
<dbReference type="EMBL" id="JAABOP010000002">
    <property type="protein sequence ID" value="NER10918.1"/>
    <property type="molecule type" value="Genomic_DNA"/>
</dbReference>
<dbReference type="RefSeq" id="WP_163693318.1">
    <property type="nucleotide sequence ID" value="NZ_FXTW01000002.1"/>
</dbReference>
<comment type="caution">
    <text evidence="1">The sequence shown here is derived from an EMBL/GenBank/DDBJ whole genome shotgun (WGS) entry which is preliminary data.</text>
</comment>
<name>A0A6P0UGJ8_9FLAO</name>
<dbReference type="SUPFAM" id="SSF54427">
    <property type="entry name" value="NTF2-like"/>
    <property type="match status" value="1"/>
</dbReference>
<dbReference type="GO" id="GO:0030638">
    <property type="term" value="P:polyketide metabolic process"/>
    <property type="evidence" value="ECO:0007669"/>
    <property type="project" value="InterPro"/>
</dbReference>
<protein>
    <recommendedName>
        <fullName evidence="3">Ester cyclase</fullName>
    </recommendedName>
</protein>
<reference evidence="1 2" key="1">
    <citation type="submission" date="2020-01" db="EMBL/GenBank/DDBJ databases">
        <title>Muriicola jejuensis KCTC 22299.</title>
        <authorList>
            <person name="Wang G."/>
        </authorList>
    </citation>
    <scope>NUCLEOTIDE SEQUENCE [LARGE SCALE GENOMIC DNA]</scope>
    <source>
        <strain evidence="1 2">KCTC 22299</strain>
    </source>
</reference>